<dbReference type="Proteomes" id="UP000321306">
    <property type="component" value="Unassembled WGS sequence"/>
</dbReference>
<proteinExistence type="predicted"/>
<comment type="caution">
    <text evidence="1">The sequence shown here is derived from an EMBL/GenBank/DDBJ whole genome shotgun (WGS) entry which is preliminary data.</text>
</comment>
<dbReference type="EMBL" id="BJXB01000067">
    <property type="protein sequence ID" value="GEM50175.1"/>
    <property type="molecule type" value="Genomic_DNA"/>
</dbReference>
<accession>A0A511NBG7</accession>
<sequence>MISLPTHHVYSVPQEVAQKCCTLADLHQPFGPRFQSFSRFELLRVARQVFDCLPPGEDLITEEALVECIMDCAARERSHQLFMLQLSGSVVQGLVLLVSNIRLAELHQALSAALLQITV</sequence>
<reference evidence="1 2" key="1">
    <citation type="submission" date="2019-07" db="EMBL/GenBank/DDBJ databases">
        <title>Whole genome shotgun sequence of Deinococcus cellulosilyticus NBRC 106333.</title>
        <authorList>
            <person name="Hosoyama A."/>
            <person name="Uohara A."/>
            <person name="Ohji S."/>
            <person name="Ichikawa N."/>
        </authorList>
    </citation>
    <scope>NUCLEOTIDE SEQUENCE [LARGE SCALE GENOMIC DNA]</scope>
    <source>
        <strain evidence="1 2">NBRC 106333</strain>
    </source>
</reference>
<dbReference type="AlphaFoldDB" id="A0A511NBG7"/>
<name>A0A511NBG7_DEIC1</name>
<evidence type="ECO:0000313" key="2">
    <source>
        <dbReference type="Proteomes" id="UP000321306"/>
    </source>
</evidence>
<dbReference type="OrthoDB" id="76075at2"/>
<organism evidence="1 2">
    <name type="scientific">Deinococcus cellulosilyticus (strain DSM 18568 / NBRC 106333 / KACC 11606 / 5516J-15)</name>
    <dbReference type="NCBI Taxonomy" id="1223518"/>
    <lineage>
        <taxon>Bacteria</taxon>
        <taxon>Thermotogati</taxon>
        <taxon>Deinococcota</taxon>
        <taxon>Deinococci</taxon>
        <taxon>Deinococcales</taxon>
        <taxon>Deinococcaceae</taxon>
        <taxon>Deinococcus</taxon>
    </lineage>
</organism>
<dbReference type="RefSeq" id="WP_146892177.1">
    <property type="nucleotide sequence ID" value="NZ_BJXB01000067.1"/>
</dbReference>
<evidence type="ECO:0000313" key="1">
    <source>
        <dbReference type="EMBL" id="GEM50175.1"/>
    </source>
</evidence>
<protein>
    <submittedName>
        <fullName evidence="1">Uncharacterized protein</fullName>
    </submittedName>
</protein>
<keyword evidence="2" id="KW-1185">Reference proteome</keyword>
<gene>
    <name evidence="1" type="ORF">DC3_58100</name>
</gene>